<protein>
    <recommendedName>
        <fullName evidence="4">Pseudouridine synthase</fullName>
        <ecNumber evidence="4">5.4.99.-</ecNumber>
    </recommendedName>
</protein>
<dbReference type="SUPFAM" id="SSF55120">
    <property type="entry name" value="Pseudouridine synthase"/>
    <property type="match status" value="1"/>
</dbReference>
<dbReference type="Gene3D" id="3.30.70.1560">
    <property type="entry name" value="Alpha-L RNA-binding motif"/>
    <property type="match status" value="1"/>
</dbReference>
<dbReference type="Gene3D" id="3.10.290.10">
    <property type="entry name" value="RNA-binding S4 domain"/>
    <property type="match status" value="1"/>
</dbReference>
<dbReference type="InterPro" id="IPR042092">
    <property type="entry name" value="PsdUridine_s_RsuA/RluB/E/F_cat"/>
</dbReference>
<dbReference type="SUPFAM" id="SSF55174">
    <property type="entry name" value="Alpha-L RNA-binding motif"/>
    <property type="match status" value="1"/>
</dbReference>
<dbReference type="NCBIfam" id="TIGR00093">
    <property type="entry name" value="pseudouridine synthase"/>
    <property type="match status" value="1"/>
</dbReference>
<dbReference type="InterPro" id="IPR020094">
    <property type="entry name" value="TruA/RsuA/RluB/E/F_N"/>
</dbReference>
<name>A0A932GPC6_UNCTE</name>
<dbReference type="PROSITE" id="PS50889">
    <property type="entry name" value="S4"/>
    <property type="match status" value="1"/>
</dbReference>
<dbReference type="InterPro" id="IPR000748">
    <property type="entry name" value="PsdUridine_synth_RsuA/RluB/E/F"/>
</dbReference>
<evidence type="ECO:0000256" key="3">
    <source>
        <dbReference type="PROSITE-ProRule" id="PRU00182"/>
    </source>
</evidence>
<dbReference type="GO" id="GO:0000455">
    <property type="term" value="P:enzyme-directed rRNA pseudouridine synthesis"/>
    <property type="evidence" value="ECO:0007669"/>
    <property type="project" value="UniProtKB-ARBA"/>
</dbReference>
<dbReference type="AlphaFoldDB" id="A0A932GPC6"/>
<dbReference type="PROSITE" id="PS01149">
    <property type="entry name" value="PSI_RSU"/>
    <property type="match status" value="1"/>
</dbReference>
<dbReference type="InterPro" id="IPR006145">
    <property type="entry name" value="PsdUridine_synth_RsuA/RluA"/>
</dbReference>
<evidence type="ECO:0000313" key="6">
    <source>
        <dbReference type="EMBL" id="MBI3014643.1"/>
    </source>
</evidence>
<dbReference type="Gene3D" id="3.30.70.580">
    <property type="entry name" value="Pseudouridine synthase I, catalytic domain, N-terminal subdomain"/>
    <property type="match status" value="1"/>
</dbReference>
<dbReference type="PANTHER" id="PTHR47683:SF2">
    <property type="entry name" value="RNA-BINDING S4 DOMAIN-CONTAINING PROTEIN"/>
    <property type="match status" value="1"/>
</dbReference>
<evidence type="ECO:0000313" key="7">
    <source>
        <dbReference type="Proteomes" id="UP000741360"/>
    </source>
</evidence>
<accession>A0A932GPC6</accession>
<feature type="domain" description="RNA-binding S4" evidence="5">
    <location>
        <begin position="1"/>
        <end position="61"/>
    </location>
</feature>
<dbReference type="GO" id="GO:0120159">
    <property type="term" value="F:rRNA pseudouridine synthase activity"/>
    <property type="evidence" value="ECO:0007669"/>
    <property type="project" value="UniProtKB-ARBA"/>
</dbReference>
<evidence type="ECO:0000256" key="1">
    <source>
        <dbReference type="ARBA" id="ARBA00008348"/>
    </source>
</evidence>
<dbReference type="Pfam" id="PF00849">
    <property type="entry name" value="PseudoU_synth_2"/>
    <property type="match status" value="1"/>
</dbReference>
<dbReference type="InterPro" id="IPR050343">
    <property type="entry name" value="RsuA_PseudoU_synthase"/>
</dbReference>
<dbReference type="Pfam" id="PF01479">
    <property type="entry name" value="S4"/>
    <property type="match status" value="1"/>
</dbReference>
<evidence type="ECO:0000259" key="5">
    <source>
        <dbReference type="SMART" id="SM00363"/>
    </source>
</evidence>
<dbReference type="GO" id="GO:0003723">
    <property type="term" value="F:RNA binding"/>
    <property type="evidence" value="ECO:0007669"/>
    <property type="project" value="UniProtKB-KW"/>
</dbReference>
<comment type="caution">
    <text evidence="6">The sequence shown here is derived from an EMBL/GenBank/DDBJ whole genome shotgun (WGS) entry which is preliminary data.</text>
</comment>
<sequence length="244" mass="27150">MRLQKILAEAGISSRREAETFILAGRVTVNGRIVRSLGSKADPESDLVAVDGRPLGPPETKAYFVLYKPRGVITSRKDERGRKTVADLMRSLPFRLFPAGRLDYDAEGVLIMTNDGELAMALTHPSYQVSRTYLTKVRGFPSPSALAFLRRGSGSGPSPRVRLVKKTPKNCWIEITLTTGRYHEVKEICAAAGHPVLRLIRTAHGCVTLEGLQPGEYRPLLPREVRHLRTLLRTFHGNGEKIQR</sequence>
<dbReference type="CDD" id="cd02870">
    <property type="entry name" value="PseudoU_synth_RsuA_like"/>
    <property type="match status" value="1"/>
</dbReference>
<dbReference type="Proteomes" id="UP000741360">
    <property type="component" value="Unassembled WGS sequence"/>
</dbReference>
<dbReference type="InterPro" id="IPR002942">
    <property type="entry name" value="S4_RNA-bd"/>
</dbReference>
<gene>
    <name evidence="6" type="ORF">HYY65_06205</name>
</gene>
<keyword evidence="3" id="KW-0694">RNA-binding</keyword>
<keyword evidence="2 4" id="KW-0413">Isomerase</keyword>
<dbReference type="InterPro" id="IPR020103">
    <property type="entry name" value="PsdUridine_synth_cat_dom_sf"/>
</dbReference>
<comment type="similarity">
    <text evidence="1 4">Belongs to the pseudouridine synthase RsuA family.</text>
</comment>
<organism evidence="6 7">
    <name type="scientific">Tectimicrobiota bacterium</name>
    <dbReference type="NCBI Taxonomy" id="2528274"/>
    <lineage>
        <taxon>Bacteria</taxon>
        <taxon>Pseudomonadati</taxon>
        <taxon>Nitrospinota/Tectimicrobiota group</taxon>
        <taxon>Candidatus Tectimicrobiota</taxon>
    </lineage>
</organism>
<dbReference type="EMBL" id="JACPSX010000108">
    <property type="protein sequence ID" value="MBI3014643.1"/>
    <property type="molecule type" value="Genomic_DNA"/>
</dbReference>
<evidence type="ECO:0000256" key="4">
    <source>
        <dbReference type="RuleBase" id="RU003887"/>
    </source>
</evidence>
<proteinExistence type="inferred from homology"/>
<dbReference type="SMART" id="SM00363">
    <property type="entry name" value="S4"/>
    <property type="match status" value="1"/>
</dbReference>
<dbReference type="PANTHER" id="PTHR47683">
    <property type="entry name" value="PSEUDOURIDINE SYNTHASE FAMILY PROTEIN-RELATED"/>
    <property type="match status" value="1"/>
</dbReference>
<dbReference type="CDD" id="cd00165">
    <property type="entry name" value="S4"/>
    <property type="match status" value="1"/>
</dbReference>
<dbReference type="FunFam" id="3.10.290.10:FF:000003">
    <property type="entry name" value="Pseudouridine synthase"/>
    <property type="match status" value="1"/>
</dbReference>
<dbReference type="InterPro" id="IPR018496">
    <property type="entry name" value="PsdUridine_synth_RsuA/RluB_CS"/>
</dbReference>
<dbReference type="InterPro" id="IPR036986">
    <property type="entry name" value="S4_RNA-bd_sf"/>
</dbReference>
<dbReference type="EC" id="5.4.99.-" evidence="4"/>
<evidence type="ECO:0000256" key="2">
    <source>
        <dbReference type="ARBA" id="ARBA00023235"/>
    </source>
</evidence>
<reference evidence="6" key="1">
    <citation type="submission" date="2020-07" db="EMBL/GenBank/DDBJ databases">
        <title>Huge and variable diversity of episymbiotic CPR bacteria and DPANN archaea in groundwater ecosystems.</title>
        <authorList>
            <person name="He C.Y."/>
            <person name="Keren R."/>
            <person name="Whittaker M."/>
            <person name="Farag I.F."/>
            <person name="Doudna J."/>
            <person name="Cate J.H.D."/>
            <person name="Banfield J.F."/>
        </authorList>
    </citation>
    <scope>NUCLEOTIDE SEQUENCE</scope>
    <source>
        <strain evidence="6">NC_groundwater_717_Ag_S-0.2um_59_8</strain>
    </source>
</reference>